<dbReference type="InterPro" id="IPR017926">
    <property type="entry name" value="GATASE"/>
</dbReference>
<evidence type="ECO:0000313" key="17">
    <source>
        <dbReference type="EMBL" id="ANZ77204.1"/>
    </source>
</evidence>
<evidence type="ECO:0000256" key="13">
    <source>
        <dbReference type="ARBA" id="ARBA00023268"/>
    </source>
</evidence>
<comment type="pathway">
    <text evidence="2">Amino-acid biosynthesis; L-tryptophan biosynthesis; L-tryptophan from chorismate: step 4/5.</text>
</comment>
<comment type="catalytic activity">
    <reaction evidence="1">
        <text>1-(2-carboxyphenylamino)-1-deoxy-D-ribulose 5-phosphate + H(+) = (1S,2R)-1-C-(indol-3-yl)glycerol 3-phosphate + CO2 + H2O</text>
        <dbReference type="Rhea" id="RHEA:23476"/>
        <dbReference type="ChEBI" id="CHEBI:15377"/>
        <dbReference type="ChEBI" id="CHEBI:15378"/>
        <dbReference type="ChEBI" id="CHEBI:16526"/>
        <dbReference type="ChEBI" id="CHEBI:58613"/>
        <dbReference type="ChEBI" id="CHEBI:58866"/>
        <dbReference type="EC" id="4.1.1.48"/>
    </reaction>
</comment>
<comment type="pathway">
    <text evidence="3">Amino-acid biosynthesis; L-tryptophan biosynthesis; L-tryptophan from chorismate: step 1/5.</text>
</comment>
<dbReference type="FunFam" id="3.40.50.880:FF:000031">
    <property type="entry name" value="Multifunctional tryptophan biosynthesis protein"/>
    <property type="match status" value="1"/>
</dbReference>
<sequence length="486" mass="53804">MTKRVLLIDNYDSFTWNLYQYLCQEGAHVDVYRNDEITLGQVSELNPDVVVISPGPGHPATDSGISVDVIKTFKGKIPIFGVCMGQQCMIAAFGGVVEYAGEIVHGKTSPISHDGKGLFQHIPDGVVVTRYHSLAGESKSLPPVLEVTARTDNGIIMGIRHKEYVIEGVQFHPESILTEEGHRMVKNMLEYSTGLWETTASEKEQNKLHEPKKSILDEIFAKRIQDVEAQKKIPGKSMEHLQKYIDWGLAPKQIDFYQRLQSTISQGKSAILAEIKRASPSKGDIDINANAAEQAVKYATAGCAAISVLTEPTWFKGNIDDLRYARIAMEGIPNRPALLRKEFIFDPYQILEAKLAGADTVLLIVKMLTDETLKSLYNFSLSLGMEPLVEVNNEAELKRALKIGSKIIGVNNRNLHDFGVDLNTTSLISTLINEDDGVILIALSGIFGTKETLHYRSQNVKAFLIGEALMRSKDATSFVKELVETV</sequence>
<dbReference type="CDD" id="cd01743">
    <property type="entry name" value="GATase1_Anthranilate_Synthase"/>
    <property type="match status" value="1"/>
</dbReference>
<dbReference type="InterPro" id="IPR013785">
    <property type="entry name" value="Aldolase_TIM"/>
</dbReference>
<dbReference type="EC" id="4.1.3.27" evidence="5"/>
<evidence type="ECO:0000259" key="16">
    <source>
        <dbReference type="Pfam" id="PF00218"/>
    </source>
</evidence>
<dbReference type="PANTHER" id="PTHR43418:SF4">
    <property type="entry name" value="MULTIFUNCTIONAL TRYPTOPHAN BIOSYNTHESIS PROTEIN"/>
    <property type="match status" value="1"/>
</dbReference>
<keyword evidence="9" id="KW-0822">Tryptophan biosynthesis</keyword>
<comment type="subunit">
    <text evidence="4">Tetramer of two components I and two components II.</text>
</comment>
<dbReference type="InterPro" id="IPR013798">
    <property type="entry name" value="Indole-3-glycerol_P_synth_dom"/>
</dbReference>
<dbReference type="InterPro" id="IPR029062">
    <property type="entry name" value="Class_I_gatase-like"/>
</dbReference>
<dbReference type="CDD" id="cd00331">
    <property type="entry name" value="IGPS"/>
    <property type="match status" value="1"/>
</dbReference>
<evidence type="ECO:0000256" key="8">
    <source>
        <dbReference type="ARBA" id="ARBA00022605"/>
    </source>
</evidence>
<dbReference type="EMBL" id="CP014586">
    <property type="protein sequence ID" value="ANZ77204.1"/>
    <property type="molecule type" value="Genomic_DNA"/>
</dbReference>
<dbReference type="InterPro" id="IPR011060">
    <property type="entry name" value="RibuloseP-bd_barrel"/>
</dbReference>
<dbReference type="Pfam" id="PF00218">
    <property type="entry name" value="IGPS"/>
    <property type="match status" value="1"/>
</dbReference>
<keyword evidence="18" id="KW-1185">Reference proteome</keyword>
<reference evidence="17 18" key="1">
    <citation type="submission" date="2016-02" db="EMBL/GenBank/DDBJ databases">
        <title>Comparative genomic and transcriptomic foundation for Pichia pastoris.</title>
        <authorList>
            <person name="Love K.R."/>
            <person name="Shah K.A."/>
            <person name="Whittaker C.A."/>
            <person name="Wu J."/>
            <person name="Bartlett M.C."/>
            <person name="Ma D."/>
            <person name="Leeson R.L."/>
            <person name="Priest M."/>
            <person name="Young S.K."/>
            <person name="Love J.C."/>
        </authorList>
    </citation>
    <scope>NUCLEOTIDE SEQUENCE [LARGE SCALE GENOMIC DNA]</scope>
    <source>
        <strain evidence="17 18">ATCC 28485</strain>
    </source>
</reference>
<keyword evidence="11" id="KW-0057">Aromatic amino acid biosynthesis</keyword>
<comment type="catalytic activity">
    <reaction evidence="14">
        <text>chorismate + L-glutamine = anthranilate + pyruvate + L-glutamate + H(+)</text>
        <dbReference type="Rhea" id="RHEA:21732"/>
        <dbReference type="ChEBI" id="CHEBI:15361"/>
        <dbReference type="ChEBI" id="CHEBI:15378"/>
        <dbReference type="ChEBI" id="CHEBI:16567"/>
        <dbReference type="ChEBI" id="CHEBI:29748"/>
        <dbReference type="ChEBI" id="CHEBI:29985"/>
        <dbReference type="ChEBI" id="CHEBI:58359"/>
        <dbReference type="EC" id="4.1.3.27"/>
    </reaction>
</comment>
<evidence type="ECO:0000256" key="9">
    <source>
        <dbReference type="ARBA" id="ARBA00022822"/>
    </source>
</evidence>
<organism evidence="17 18">
    <name type="scientific">Komagataella pastoris</name>
    <name type="common">Yeast</name>
    <name type="synonym">Pichia pastoris</name>
    <dbReference type="NCBI Taxonomy" id="4922"/>
    <lineage>
        <taxon>Eukaryota</taxon>
        <taxon>Fungi</taxon>
        <taxon>Dikarya</taxon>
        <taxon>Ascomycota</taxon>
        <taxon>Saccharomycotina</taxon>
        <taxon>Pichiomycetes</taxon>
        <taxon>Pichiales</taxon>
        <taxon>Pichiaceae</taxon>
        <taxon>Komagataella</taxon>
    </lineage>
</organism>
<evidence type="ECO:0000256" key="10">
    <source>
        <dbReference type="ARBA" id="ARBA00022962"/>
    </source>
</evidence>
<dbReference type="Proteomes" id="UP000094565">
    <property type="component" value="Chromosome 3"/>
</dbReference>
<evidence type="ECO:0000256" key="1">
    <source>
        <dbReference type="ARBA" id="ARBA00001633"/>
    </source>
</evidence>
<dbReference type="SUPFAM" id="SSF52317">
    <property type="entry name" value="Class I glutamine amidotransferase-like"/>
    <property type="match status" value="1"/>
</dbReference>
<evidence type="ECO:0000256" key="6">
    <source>
        <dbReference type="ARBA" id="ARBA00012362"/>
    </source>
</evidence>
<dbReference type="SUPFAM" id="SSF51366">
    <property type="entry name" value="Ribulose-phoshate binding barrel"/>
    <property type="match status" value="1"/>
</dbReference>
<keyword evidence="8" id="KW-0028">Amino-acid biosynthesis</keyword>
<dbReference type="OrthoDB" id="524799at2759"/>
<dbReference type="InterPro" id="IPR050472">
    <property type="entry name" value="Anth_synth/Amidotransfase"/>
</dbReference>
<dbReference type="Gene3D" id="3.20.20.70">
    <property type="entry name" value="Aldolase class I"/>
    <property type="match status" value="1"/>
</dbReference>
<dbReference type="GO" id="GO:0004049">
    <property type="term" value="F:anthranilate synthase activity"/>
    <property type="evidence" value="ECO:0007669"/>
    <property type="project" value="UniProtKB-EC"/>
</dbReference>
<protein>
    <recommendedName>
        <fullName evidence="7">Multifunctional tryptophan biosynthesis protein</fullName>
        <ecNumber evidence="6">4.1.1.48</ecNumber>
        <ecNumber evidence="5">4.1.3.27</ecNumber>
    </recommendedName>
</protein>
<evidence type="ECO:0000256" key="7">
    <source>
        <dbReference type="ARBA" id="ARBA00018819"/>
    </source>
</evidence>
<proteinExistence type="predicted"/>
<name>A0A1B2JGK8_PICPA</name>
<gene>
    <name evidence="17" type="primary">TRP3</name>
    <name evidence="17" type="ORF">ATY40_BA7503544</name>
</gene>
<feature type="domain" description="Indole-3-glycerol phosphate synthase" evidence="16">
    <location>
        <begin position="216"/>
        <end position="482"/>
    </location>
</feature>
<dbReference type="GO" id="GO:0005829">
    <property type="term" value="C:cytosol"/>
    <property type="evidence" value="ECO:0007669"/>
    <property type="project" value="TreeGrafter"/>
</dbReference>
<keyword evidence="13" id="KW-0511">Multifunctional enzyme</keyword>
<dbReference type="PRINTS" id="PR00099">
    <property type="entry name" value="CPSGATASE"/>
</dbReference>
<evidence type="ECO:0000256" key="12">
    <source>
        <dbReference type="ARBA" id="ARBA00023239"/>
    </source>
</evidence>
<dbReference type="NCBIfam" id="TIGR00566">
    <property type="entry name" value="trpG_papA"/>
    <property type="match status" value="1"/>
</dbReference>
<dbReference type="AlphaFoldDB" id="A0A1B2JGK8"/>
<feature type="domain" description="Glutamine amidotransferase" evidence="15">
    <location>
        <begin position="6"/>
        <end position="188"/>
    </location>
</feature>
<dbReference type="PRINTS" id="PR00097">
    <property type="entry name" value="ANTSNTHASEII"/>
</dbReference>
<evidence type="ECO:0000256" key="14">
    <source>
        <dbReference type="ARBA" id="ARBA00047683"/>
    </source>
</evidence>
<dbReference type="PROSITE" id="PS51273">
    <property type="entry name" value="GATASE_TYPE_1"/>
    <property type="match status" value="1"/>
</dbReference>
<evidence type="ECO:0000256" key="4">
    <source>
        <dbReference type="ARBA" id="ARBA00011743"/>
    </source>
</evidence>
<dbReference type="UniPathway" id="UPA00035">
    <property type="reaction ID" value="UER00040"/>
</dbReference>
<dbReference type="PRINTS" id="PR00096">
    <property type="entry name" value="GATASE"/>
</dbReference>
<dbReference type="Gene3D" id="3.40.50.880">
    <property type="match status" value="1"/>
</dbReference>
<dbReference type="Pfam" id="PF00117">
    <property type="entry name" value="GATase"/>
    <property type="match status" value="1"/>
</dbReference>
<dbReference type="GO" id="GO:0000162">
    <property type="term" value="P:L-tryptophan biosynthetic process"/>
    <property type="evidence" value="ECO:0007669"/>
    <property type="project" value="UniProtKB-UniPathway"/>
</dbReference>
<dbReference type="FunFam" id="3.20.20.70:FF:000136">
    <property type="entry name" value="Multifunctional tryptophan biosynthesis protein"/>
    <property type="match status" value="1"/>
</dbReference>
<keyword evidence="12" id="KW-0456">Lyase</keyword>
<keyword evidence="10" id="KW-0315">Glutamine amidotransferase</keyword>
<evidence type="ECO:0000256" key="11">
    <source>
        <dbReference type="ARBA" id="ARBA00023141"/>
    </source>
</evidence>
<dbReference type="EC" id="4.1.1.48" evidence="6"/>
<dbReference type="InterPro" id="IPR001468">
    <property type="entry name" value="Indole-3-GlycerolPSynthase_CS"/>
</dbReference>
<accession>A0A1B2JGK8</accession>
<evidence type="ECO:0000256" key="5">
    <source>
        <dbReference type="ARBA" id="ARBA00012266"/>
    </source>
</evidence>
<dbReference type="PANTHER" id="PTHR43418">
    <property type="entry name" value="MULTIFUNCTIONAL TRYPTOPHAN BIOSYNTHESIS PROTEIN-RELATED"/>
    <property type="match status" value="1"/>
</dbReference>
<evidence type="ECO:0000256" key="3">
    <source>
        <dbReference type="ARBA" id="ARBA00004873"/>
    </source>
</evidence>
<evidence type="ECO:0000256" key="2">
    <source>
        <dbReference type="ARBA" id="ARBA00004696"/>
    </source>
</evidence>
<evidence type="ECO:0000259" key="15">
    <source>
        <dbReference type="Pfam" id="PF00117"/>
    </source>
</evidence>
<dbReference type="InterPro" id="IPR006221">
    <property type="entry name" value="TrpG/PapA_dom"/>
</dbReference>
<dbReference type="GO" id="GO:0004425">
    <property type="term" value="F:indole-3-glycerol-phosphate synthase activity"/>
    <property type="evidence" value="ECO:0007669"/>
    <property type="project" value="UniProtKB-EC"/>
</dbReference>
<dbReference type="PROSITE" id="PS00614">
    <property type="entry name" value="IGPS"/>
    <property type="match status" value="1"/>
</dbReference>
<evidence type="ECO:0000313" key="18">
    <source>
        <dbReference type="Proteomes" id="UP000094565"/>
    </source>
</evidence>